<dbReference type="AlphaFoldDB" id="A0AAD6SDV4"/>
<reference evidence="2" key="1">
    <citation type="submission" date="2023-03" db="EMBL/GenBank/DDBJ databases">
        <title>Massive genome expansion in bonnet fungi (Mycena s.s.) driven by repeated elements and novel gene families across ecological guilds.</title>
        <authorList>
            <consortium name="Lawrence Berkeley National Laboratory"/>
            <person name="Harder C.B."/>
            <person name="Miyauchi S."/>
            <person name="Viragh M."/>
            <person name="Kuo A."/>
            <person name="Thoen E."/>
            <person name="Andreopoulos B."/>
            <person name="Lu D."/>
            <person name="Skrede I."/>
            <person name="Drula E."/>
            <person name="Henrissat B."/>
            <person name="Morin E."/>
            <person name="Kohler A."/>
            <person name="Barry K."/>
            <person name="LaButti K."/>
            <person name="Morin E."/>
            <person name="Salamov A."/>
            <person name="Lipzen A."/>
            <person name="Mereny Z."/>
            <person name="Hegedus B."/>
            <person name="Baldrian P."/>
            <person name="Stursova M."/>
            <person name="Weitz H."/>
            <person name="Taylor A."/>
            <person name="Grigoriev I.V."/>
            <person name="Nagy L.G."/>
            <person name="Martin F."/>
            <person name="Kauserud H."/>
        </authorList>
    </citation>
    <scope>NUCLEOTIDE SEQUENCE</scope>
    <source>
        <strain evidence="2">CBHHK200</strain>
    </source>
</reference>
<keyword evidence="3" id="KW-1185">Reference proteome</keyword>
<accession>A0AAD6SDV4</accession>
<organism evidence="2 3">
    <name type="scientific">Mycena alexandri</name>
    <dbReference type="NCBI Taxonomy" id="1745969"/>
    <lineage>
        <taxon>Eukaryota</taxon>
        <taxon>Fungi</taxon>
        <taxon>Dikarya</taxon>
        <taxon>Basidiomycota</taxon>
        <taxon>Agaricomycotina</taxon>
        <taxon>Agaricomycetes</taxon>
        <taxon>Agaricomycetidae</taxon>
        <taxon>Agaricales</taxon>
        <taxon>Marasmiineae</taxon>
        <taxon>Mycenaceae</taxon>
        <taxon>Mycena</taxon>
    </lineage>
</organism>
<feature type="region of interest" description="Disordered" evidence="1">
    <location>
        <begin position="81"/>
        <end position="102"/>
    </location>
</feature>
<evidence type="ECO:0000256" key="1">
    <source>
        <dbReference type="SAM" id="MobiDB-lite"/>
    </source>
</evidence>
<proteinExistence type="predicted"/>
<gene>
    <name evidence="2" type="ORF">C8F04DRAFT_1268960</name>
</gene>
<feature type="compositionally biased region" description="Basic and acidic residues" evidence="1">
    <location>
        <begin position="82"/>
        <end position="91"/>
    </location>
</feature>
<dbReference type="Proteomes" id="UP001218188">
    <property type="component" value="Unassembled WGS sequence"/>
</dbReference>
<sequence>MDPTLLLAAALAPGLQPISSVFGSRPISGASGGSRGMSLDGMGRMGGAGGGGEWGSGVAGAVWVRAGRFPHRRCPQALLAQAEHKDKEEPMQTKTRSTPLPPSDVLAALAPLDTFAAAHAFTFALGLAVDGVHVQRRHAHGTGTNTLAGNASNTTLATNTTKPEQVYVRRLPGLRELVFGFTAPPPVSVYNSKSSAGLGLSG</sequence>
<comment type="caution">
    <text evidence="2">The sequence shown here is derived from an EMBL/GenBank/DDBJ whole genome shotgun (WGS) entry which is preliminary data.</text>
</comment>
<evidence type="ECO:0000313" key="3">
    <source>
        <dbReference type="Proteomes" id="UP001218188"/>
    </source>
</evidence>
<name>A0AAD6SDV4_9AGAR</name>
<protein>
    <submittedName>
        <fullName evidence="2">Uncharacterized protein</fullName>
    </submittedName>
</protein>
<evidence type="ECO:0000313" key="2">
    <source>
        <dbReference type="EMBL" id="KAJ7025665.1"/>
    </source>
</evidence>
<dbReference type="EMBL" id="JARJCM010000150">
    <property type="protein sequence ID" value="KAJ7025665.1"/>
    <property type="molecule type" value="Genomic_DNA"/>
</dbReference>